<reference evidence="1 2" key="1">
    <citation type="submission" date="2021-12" db="EMBL/GenBank/DDBJ databases">
        <title>Genome seq of P8.</title>
        <authorList>
            <person name="Seo T."/>
        </authorList>
    </citation>
    <scope>NUCLEOTIDE SEQUENCE [LARGE SCALE GENOMIC DNA]</scope>
    <source>
        <strain evidence="1 2">P8</strain>
    </source>
</reference>
<accession>A0ABS8XWY3</accession>
<evidence type="ECO:0008006" key="3">
    <source>
        <dbReference type="Google" id="ProtNLM"/>
    </source>
</evidence>
<organism evidence="1 2">
    <name type="scientific">Pelomonas cellulosilytica</name>
    <dbReference type="NCBI Taxonomy" id="2906762"/>
    <lineage>
        <taxon>Bacteria</taxon>
        <taxon>Pseudomonadati</taxon>
        <taxon>Pseudomonadota</taxon>
        <taxon>Betaproteobacteria</taxon>
        <taxon>Burkholderiales</taxon>
        <taxon>Sphaerotilaceae</taxon>
        <taxon>Roseateles</taxon>
    </lineage>
</organism>
<dbReference type="RefSeq" id="WP_233374586.1">
    <property type="nucleotide sequence ID" value="NZ_JAJTWU010000009.1"/>
</dbReference>
<name>A0ABS8XWY3_9BURK</name>
<keyword evidence="2" id="KW-1185">Reference proteome</keyword>
<evidence type="ECO:0000313" key="2">
    <source>
        <dbReference type="Proteomes" id="UP001200741"/>
    </source>
</evidence>
<evidence type="ECO:0000313" key="1">
    <source>
        <dbReference type="EMBL" id="MCE4557171.1"/>
    </source>
</evidence>
<protein>
    <recommendedName>
        <fullName evidence="3">MarR family transcriptional regulator</fullName>
    </recommendedName>
</protein>
<dbReference type="EMBL" id="JAJTWU010000009">
    <property type="protein sequence ID" value="MCE4557171.1"/>
    <property type="molecule type" value="Genomic_DNA"/>
</dbReference>
<proteinExistence type="predicted"/>
<dbReference type="Proteomes" id="UP001200741">
    <property type="component" value="Unassembled WGS sequence"/>
</dbReference>
<gene>
    <name evidence="1" type="ORF">LXT13_22500</name>
</gene>
<sequence length="108" mass="11711">MELKPQDLLVLLKAAAPQRWTYAALGEALAISVSEAHASVKRAVASGLAVAHRRGQWSPISSNLVEFMLHGVHYIWPVPRACQARSTYGLWRRAPGQPVDGGSGEPRS</sequence>
<comment type="caution">
    <text evidence="1">The sequence shown here is derived from an EMBL/GenBank/DDBJ whole genome shotgun (WGS) entry which is preliminary data.</text>
</comment>